<dbReference type="PROSITE" id="PS50110">
    <property type="entry name" value="RESPONSE_REGULATORY"/>
    <property type="match status" value="1"/>
</dbReference>
<dbReference type="Gene3D" id="3.40.50.180">
    <property type="entry name" value="Methylesterase CheB, C-terminal domain"/>
    <property type="match status" value="1"/>
</dbReference>
<comment type="function">
    <text evidence="4">May play the central regulatory role in sporulation. It may be an element of the effector pathway responsible for the activation of sporulation genes in response to nutritional stress. Spo0A may act in concert with spo0H (a sigma factor) to control the expression of some genes that are critical to the sporulation process.</text>
</comment>
<feature type="modified residue" description="4-aspartylphosphate" evidence="6 8">
    <location>
        <position position="60"/>
    </location>
</feature>
<name>A0A2L2XG39_9FIRM</name>
<evidence type="ECO:0000313" key="11">
    <source>
        <dbReference type="EMBL" id="GBF35110.1"/>
    </source>
</evidence>
<dbReference type="GO" id="GO:0005737">
    <property type="term" value="C:cytoplasm"/>
    <property type="evidence" value="ECO:0007669"/>
    <property type="project" value="UniProtKB-SubCell"/>
</dbReference>
<organism evidence="11 12">
    <name type="scientific">Desulfocucumis palustris</name>
    <dbReference type="NCBI Taxonomy" id="1898651"/>
    <lineage>
        <taxon>Bacteria</taxon>
        <taxon>Bacillati</taxon>
        <taxon>Bacillota</taxon>
        <taxon>Clostridia</taxon>
        <taxon>Eubacteriales</taxon>
        <taxon>Desulfocucumaceae</taxon>
        <taxon>Desulfocucumis</taxon>
    </lineage>
</organism>
<evidence type="ECO:0000256" key="1">
    <source>
        <dbReference type="ARBA" id="ARBA00022490"/>
    </source>
</evidence>
<accession>A0A2L2XG39</accession>
<dbReference type="SUPFAM" id="SSF52172">
    <property type="entry name" value="CheY-like"/>
    <property type="match status" value="1"/>
</dbReference>
<dbReference type="HAMAP" id="MF_00099">
    <property type="entry name" value="CheB_chemtxs"/>
    <property type="match status" value="1"/>
</dbReference>
<keyword evidence="12" id="KW-1185">Reference proteome</keyword>
<dbReference type="AlphaFoldDB" id="A0A2L2XG39"/>
<evidence type="ECO:0000256" key="3">
    <source>
        <dbReference type="ARBA" id="ARBA00022801"/>
    </source>
</evidence>
<evidence type="ECO:0000259" key="10">
    <source>
        <dbReference type="PROSITE" id="PS50122"/>
    </source>
</evidence>
<dbReference type="PROSITE" id="PS50122">
    <property type="entry name" value="CHEB"/>
    <property type="match status" value="1"/>
</dbReference>
<feature type="domain" description="Response regulatory" evidence="9">
    <location>
        <begin position="9"/>
        <end position="126"/>
    </location>
</feature>
<dbReference type="Pfam" id="PF01339">
    <property type="entry name" value="CheB_methylest"/>
    <property type="match status" value="1"/>
</dbReference>
<dbReference type="SUPFAM" id="SSF52738">
    <property type="entry name" value="Methylesterase CheB, C-terminal domain"/>
    <property type="match status" value="1"/>
</dbReference>
<evidence type="ECO:0000256" key="7">
    <source>
        <dbReference type="PROSITE-ProRule" id="PRU00050"/>
    </source>
</evidence>
<keyword evidence="2 6" id="KW-0145">Chemotaxis</keyword>
<evidence type="ECO:0000256" key="8">
    <source>
        <dbReference type="PROSITE-ProRule" id="PRU00169"/>
    </source>
</evidence>
<keyword evidence="6 8" id="KW-0597">Phosphoprotein</keyword>
<protein>
    <recommendedName>
        <fullName evidence="6">Protein-glutamate methylesterase/protein-glutamine glutaminase</fullName>
        <ecNumber evidence="6">3.1.1.61</ecNumber>
        <ecNumber evidence="6">3.5.1.44</ecNumber>
    </recommendedName>
</protein>
<dbReference type="RefSeq" id="WP_269433761.1">
    <property type="nucleotide sequence ID" value="NZ_BFAV01000157.1"/>
</dbReference>
<feature type="active site" evidence="6 7">
    <location>
        <position position="296"/>
    </location>
</feature>
<dbReference type="InterPro" id="IPR001789">
    <property type="entry name" value="Sig_transdc_resp-reg_receiver"/>
</dbReference>
<dbReference type="PANTHER" id="PTHR42872">
    <property type="entry name" value="PROTEIN-GLUTAMATE METHYLESTERASE/PROTEIN-GLUTAMINE GLUTAMINASE"/>
    <property type="match status" value="1"/>
</dbReference>
<dbReference type="CDD" id="cd17541">
    <property type="entry name" value="REC_CheB-like"/>
    <property type="match status" value="1"/>
</dbReference>
<dbReference type="Gene3D" id="3.40.50.2300">
    <property type="match status" value="1"/>
</dbReference>
<keyword evidence="3 6" id="KW-0378">Hydrolase</keyword>
<comment type="similarity">
    <text evidence="6">Belongs to the CheB family.</text>
</comment>
<dbReference type="Pfam" id="PF00072">
    <property type="entry name" value="Response_reg"/>
    <property type="match status" value="1"/>
</dbReference>
<comment type="catalytic activity">
    <reaction evidence="5 6">
        <text>[protein]-L-glutamate 5-O-methyl ester + H2O = L-glutamyl-[protein] + methanol + H(+)</text>
        <dbReference type="Rhea" id="RHEA:23236"/>
        <dbReference type="Rhea" id="RHEA-COMP:10208"/>
        <dbReference type="Rhea" id="RHEA-COMP:10311"/>
        <dbReference type="ChEBI" id="CHEBI:15377"/>
        <dbReference type="ChEBI" id="CHEBI:15378"/>
        <dbReference type="ChEBI" id="CHEBI:17790"/>
        <dbReference type="ChEBI" id="CHEBI:29973"/>
        <dbReference type="ChEBI" id="CHEBI:82795"/>
        <dbReference type="EC" id="3.1.1.61"/>
    </reaction>
</comment>
<dbReference type="EMBL" id="BFAV01000157">
    <property type="protein sequence ID" value="GBF35110.1"/>
    <property type="molecule type" value="Genomic_DNA"/>
</dbReference>
<sequence length="355" mass="38059">MEQLKTRIKVLVVDDSALVREILAQGLGMDPEIEVVGAASNPYIARDKIVQLKPDVLTLDVEMPRMDGVEFLRRLMPQYPLPVVMVSALTREGAKTTLEALEAGAVDYVTKPSSDIARGLDSMMNKLRQKVKMAATANLREWKEKKTAAAAKLQPVSGAAPAESTDKVIAIGASTGGTRAIRQIIQSFPASMPGVVIVQHMPAGFTKHFADNLNNICEMEVLEASTNDRIMPGRILIAPGGKHMTVKRSGGVYLVECREGDKVNGHCPSVDVLFHSVAGKVGSNAIGIILTGMGHDGADGLLAMRNAGARTLAQDESTSVVFGMPKVAYELGGAEFLQPIDTIPQVIMNLLHEKN</sequence>
<dbReference type="PIRSF" id="PIRSF000876">
    <property type="entry name" value="RR_chemtxs_CheB"/>
    <property type="match status" value="1"/>
</dbReference>
<dbReference type="InterPro" id="IPR011006">
    <property type="entry name" value="CheY-like_superfamily"/>
</dbReference>
<dbReference type="NCBIfam" id="NF001965">
    <property type="entry name" value="PRK00742.1"/>
    <property type="match status" value="1"/>
</dbReference>
<evidence type="ECO:0000313" key="12">
    <source>
        <dbReference type="Proteomes" id="UP000239549"/>
    </source>
</evidence>
<dbReference type="InterPro" id="IPR035909">
    <property type="entry name" value="CheB_C"/>
</dbReference>
<evidence type="ECO:0000259" key="9">
    <source>
        <dbReference type="PROSITE" id="PS50110"/>
    </source>
</evidence>
<evidence type="ECO:0000256" key="2">
    <source>
        <dbReference type="ARBA" id="ARBA00022500"/>
    </source>
</evidence>
<dbReference type="CDD" id="cd16432">
    <property type="entry name" value="CheB_Rec"/>
    <property type="match status" value="1"/>
</dbReference>
<keyword evidence="1 6" id="KW-0963">Cytoplasm</keyword>
<dbReference type="NCBIfam" id="NF009206">
    <property type="entry name" value="PRK12555.1"/>
    <property type="match status" value="1"/>
</dbReference>
<comment type="catalytic activity">
    <reaction evidence="6">
        <text>L-glutaminyl-[protein] + H2O = L-glutamyl-[protein] + NH4(+)</text>
        <dbReference type="Rhea" id="RHEA:16441"/>
        <dbReference type="Rhea" id="RHEA-COMP:10207"/>
        <dbReference type="Rhea" id="RHEA-COMP:10208"/>
        <dbReference type="ChEBI" id="CHEBI:15377"/>
        <dbReference type="ChEBI" id="CHEBI:28938"/>
        <dbReference type="ChEBI" id="CHEBI:29973"/>
        <dbReference type="ChEBI" id="CHEBI:30011"/>
        <dbReference type="EC" id="3.5.1.44"/>
    </reaction>
</comment>
<gene>
    <name evidence="6" type="primary">cheB</name>
    <name evidence="11" type="ORF">DCCM_4233</name>
</gene>
<dbReference type="PANTHER" id="PTHR42872:SF6">
    <property type="entry name" value="PROTEIN-GLUTAMATE METHYLESTERASE_PROTEIN-GLUTAMINE GLUTAMINASE"/>
    <property type="match status" value="1"/>
</dbReference>
<dbReference type="GO" id="GO:0000156">
    <property type="term" value="F:phosphorelay response regulator activity"/>
    <property type="evidence" value="ECO:0007669"/>
    <property type="project" value="InterPro"/>
</dbReference>
<comment type="PTM">
    <text evidence="6">Phosphorylated by CheA. Phosphorylation of the N-terminal regulatory domain activates the methylesterase activity.</text>
</comment>
<dbReference type="EC" id="3.1.1.61" evidence="6"/>
<evidence type="ECO:0000256" key="4">
    <source>
        <dbReference type="ARBA" id="ARBA00024867"/>
    </source>
</evidence>
<evidence type="ECO:0000256" key="6">
    <source>
        <dbReference type="HAMAP-Rule" id="MF_00099"/>
    </source>
</evidence>
<proteinExistence type="inferred from homology"/>
<dbReference type="GO" id="GO:0008984">
    <property type="term" value="F:protein-glutamate methylesterase activity"/>
    <property type="evidence" value="ECO:0007669"/>
    <property type="project" value="UniProtKB-UniRule"/>
</dbReference>
<feature type="active site" evidence="6 7">
    <location>
        <position position="200"/>
    </location>
</feature>
<dbReference type="Proteomes" id="UP000239549">
    <property type="component" value="Unassembled WGS sequence"/>
</dbReference>
<dbReference type="InterPro" id="IPR000673">
    <property type="entry name" value="Sig_transdc_resp-reg_Me-estase"/>
</dbReference>
<dbReference type="EC" id="3.5.1.44" evidence="6"/>
<comment type="function">
    <text evidence="6">Involved in chemotaxis. Part of a chemotaxis signal transduction system that modulates chemotaxis in response to various stimuli. Catalyzes the demethylation of specific methylglutamate residues introduced into the chemoreceptors (methyl-accepting chemotaxis proteins or MCP) by CheR. Also mediates the irreversible deamidation of specific glutamine residues to glutamic acid.</text>
</comment>
<comment type="caution">
    <text evidence="11">The sequence shown here is derived from an EMBL/GenBank/DDBJ whole genome shotgun (WGS) entry which is preliminary data.</text>
</comment>
<dbReference type="GO" id="GO:0050568">
    <property type="term" value="F:protein-glutamine glutaminase activity"/>
    <property type="evidence" value="ECO:0007669"/>
    <property type="project" value="UniProtKB-UniRule"/>
</dbReference>
<comment type="subcellular location">
    <subcellularLocation>
        <location evidence="6">Cytoplasm</location>
    </subcellularLocation>
</comment>
<comment type="domain">
    <text evidence="6">Contains a C-terminal catalytic domain, and an N-terminal region which modulates catalytic activity.</text>
</comment>
<dbReference type="InterPro" id="IPR008248">
    <property type="entry name" value="CheB-like"/>
</dbReference>
<reference evidence="12" key="1">
    <citation type="submission" date="2018-02" db="EMBL/GenBank/DDBJ databases">
        <title>Genome sequence of Desulfocucumis palustris strain NAW-5.</title>
        <authorList>
            <person name="Watanabe M."/>
            <person name="Kojima H."/>
            <person name="Fukui M."/>
        </authorList>
    </citation>
    <scope>NUCLEOTIDE SEQUENCE [LARGE SCALE GENOMIC DNA]</scope>
    <source>
        <strain evidence="12">NAW-5</strain>
    </source>
</reference>
<dbReference type="GO" id="GO:0006935">
    <property type="term" value="P:chemotaxis"/>
    <property type="evidence" value="ECO:0007669"/>
    <property type="project" value="UniProtKB-UniRule"/>
</dbReference>
<evidence type="ECO:0000256" key="5">
    <source>
        <dbReference type="ARBA" id="ARBA00048267"/>
    </source>
</evidence>
<feature type="active site" evidence="6 7">
    <location>
        <position position="174"/>
    </location>
</feature>
<dbReference type="SMART" id="SM00448">
    <property type="entry name" value="REC"/>
    <property type="match status" value="1"/>
</dbReference>
<feature type="domain" description="CheB-type methylesterase" evidence="10">
    <location>
        <begin position="155"/>
        <end position="354"/>
    </location>
</feature>